<gene>
    <name evidence="3" type="ORF">NX720_09005</name>
</gene>
<protein>
    <submittedName>
        <fullName evidence="3">Uncharacterized protein</fullName>
    </submittedName>
</protein>
<keyword evidence="2" id="KW-0472">Membrane</keyword>
<keyword evidence="2" id="KW-0812">Transmembrane</keyword>
<feature type="transmembrane region" description="Helical" evidence="2">
    <location>
        <begin position="135"/>
        <end position="152"/>
    </location>
</feature>
<feature type="compositionally biased region" description="Polar residues" evidence="1">
    <location>
        <begin position="1"/>
        <end position="11"/>
    </location>
</feature>
<reference evidence="3" key="1">
    <citation type="submission" date="2022-10" db="EMBL/GenBank/DDBJ databases">
        <title>Completed Genome Sequence of two octocoral isolated bacterium, Endozoicomonas euniceicola EF212T and Endozoicomonas gorgoniicola PS125T.</title>
        <authorList>
            <person name="Chiou Y.-J."/>
            <person name="Chen Y.-H."/>
        </authorList>
    </citation>
    <scope>NUCLEOTIDE SEQUENCE</scope>
    <source>
        <strain evidence="3">EF212</strain>
    </source>
</reference>
<evidence type="ECO:0000313" key="4">
    <source>
        <dbReference type="Proteomes" id="UP001163255"/>
    </source>
</evidence>
<evidence type="ECO:0000256" key="1">
    <source>
        <dbReference type="SAM" id="MobiDB-lite"/>
    </source>
</evidence>
<feature type="compositionally biased region" description="Low complexity" evidence="1">
    <location>
        <begin position="12"/>
        <end position="29"/>
    </location>
</feature>
<accession>A0ABY6GZ09</accession>
<dbReference type="EMBL" id="CP103300">
    <property type="protein sequence ID" value="UYM18025.1"/>
    <property type="molecule type" value="Genomic_DNA"/>
</dbReference>
<evidence type="ECO:0000313" key="3">
    <source>
        <dbReference type="EMBL" id="UYM18025.1"/>
    </source>
</evidence>
<feature type="transmembrane region" description="Helical" evidence="2">
    <location>
        <begin position="103"/>
        <end position="123"/>
    </location>
</feature>
<proteinExistence type="predicted"/>
<feature type="region of interest" description="Disordered" evidence="1">
    <location>
        <begin position="228"/>
        <end position="261"/>
    </location>
</feature>
<feature type="region of interest" description="Disordered" evidence="1">
    <location>
        <begin position="1"/>
        <end position="51"/>
    </location>
</feature>
<name>A0ABY6GZ09_9GAMM</name>
<feature type="transmembrane region" description="Helical" evidence="2">
    <location>
        <begin position="158"/>
        <end position="177"/>
    </location>
</feature>
<organism evidence="3 4">
    <name type="scientific">Endozoicomonas euniceicola</name>
    <dbReference type="NCBI Taxonomy" id="1234143"/>
    <lineage>
        <taxon>Bacteria</taxon>
        <taxon>Pseudomonadati</taxon>
        <taxon>Pseudomonadota</taxon>
        <taxon>Gammaproteobacteria</taxon>
        <taxon>Oceanospirillales</taxon>
        <taxon>Endozoicomonadaceae</taxon>
        <taxon>Endozoicomonas</taxon>
    </lineage>
</organism>
<keyword evidence="4" id="KW-1185">Reference proteome</keyword>
<feature type="compositionally biased region" description="Polar residues" evidence="1">
    <location>
        <begin position="252"/>
        <end position="261"/>
    </location>
</feature>
<keyword evidence="2" id="KW-1133">Transmembrane helix</keyword>
<sequence length="276" mass="27646">MNSTGMNSVSVTQGYTQTPTTETTPTNTGRSRSGHDVTEATPVPVLSSPEMHKAATTAPAYKKGATIGQRLACPFATAGNLLVKTAYAVAKGARILACAPGSLAGGIAGLAVGIPVAGVVKLVEMLAGTNTNYGLKVILGGVAVGGIIGSSVTGGAGAFAGALAGVGLGIVSGLIGFGKGVRDAVRGDVHRLEREKLTLKDFFEQIMRDEEDAGKGLAAQVQKLSTSKHDGLLSPAGSPAVPLESPSRVSAGDQNPSDFSTASLDFVQANVTTGSV</sequence>
<dbReference type="Proteomes" id="UP001163255">
    <property type="component" value="Chromosome"/>
</dbReference>
<dbReference type="RefSeq" id="WP_262600798.1">
    <property type="nucleotide sequence ID" value="NZ_CP103300.1"/>
</dbReference>
<evidence type="ECO:0000256" key="2">
    <source>
        <dbReference type="SAM" id="Phobius"/>
    </source>
</evidence>